<evidence type="ECO:0000313" key="1">
    <source>
        <dbReference type="EMBL" id="KAJ6957317.1"/>
    </source>
</evidence>
<dbReference type="Proteomes" id="UP001164929">
    <property type="component" value="Chromosome 18"/>
</dbReference>
<proteinExistence type="predicted"/>
<evidence type="ECO:0008006" key="3">
    <source>
        <dbReference type="Google" id="ProtNLM"/>
    </source>
</evidence>
<gene>
    <name evidence="1" type="ORF">NC653_039298</name>
</gene>
<organism evidence="1 2">
    <name type="scientific">Populus alba x Populus x berolinensis</name>
    <dbReference type="NCBI Taxonomy" id="444605"/>
    <lineage>
        <taxon>Eukaryota</taxon>
        <taxon>Viridiplantae</taxon>
        <taxon>Streptophyta</taxon>
        <taxon>Embryophyta</taxon>
        <taxon>Tracheophyta</taxon>
        <taxon>Spermatophyta</taxon>
        <taxon>Magnoliopsida</taxon>
        <taxon>eudicotyledons</taxon>
        <taxon>Gunneridae</taxon>
        <taxon>Pentapetalae</taxon>
        <taxon>rosids</taxon>
        <taxon>fabids</taxon>
        <taxon>Malpighiales</taxon>
        <taxon>Salicaceae</taxon>
        <taxon>Saliceae</taxon>
        <taxon>Populus</taxon>
    </lineage>
</organism>
<evidence type="ECO:0000313" key="2">
    <source>
        <dbReference type="Proteomes" id="UP001164929"/>
    </source>
</evidence>
<name>A0AAD6LAV4_9ROSI</name>
<accession>A0AAD6LAV4</accession>
<dbReference type="EMBL" id="JAQIZT010000018">
    <property type="protein sequence ID" value="KAJ6957317.1"/>
    <property type="molecule type" value="Genomic_DNA"/>
</dbReference>
<dbReference type="AlphaFoldDB" id="A0AAD6LAV4"/>
<protein>
    <recommendedName>
        <fullName evidence="3">UBN2 domain-containing protein</fullName>
    </recommendedName>
</protein>
<sequence length="53" mass="6270">MFTRMITTTNNLDAFGRTYTNFDIMRKILRSLPKTWKTKVMTIQEAKNLTKLS</sequence>
<comment type="caution">
    <text evidence="1">The sequence shown here is derived from an EMBL/GenBank/DDBJ whole genome shotgun (WGS) entry which is preliminary data.</text>
</comment>
<reference evidence="1 2" key="1">
    <citation type="journal article" date="2023" name="Mol. Ecol. Resour.">
        <title>Chromosome-level genome assembly of a triploid poplar Populus alba 'Berolinensis'.</title>
        <authorList>
            <person name="Chen S."/>
            <person name="Yu Y."/>
            <person name="Wang X."/>
            <person name="Wang S."/>
            <person name="Zhang T."/>
            <person name="Zhou Y."/>
            <person name="He R."/>
            <person name="Meng N."/>
            <person name="Wang Y."/>
            <person name="Liu W."/>
            <person name="Liu Z."/>
            <person name="Liu J."/>
            <person name="Guo Q."/>
            <person name="Huang H."/>
            <person name="Sederoff R.R."/>
            <person name="Wang G."/>
            <person name="Qu G."/>
            <person name="Chen S."/>
        </authorList>
    </citation>
    <scope>NUCLEOTIDE SEQUENCE [LARGE SCALE GENOMIC DNA]</scope>
    <source>
        <strain evidence="1">SC-2020</strain>
    </source>
</reference>
<keyword evidence="2" id="KW-1185">Reference proteome</keyword>